<accession>A0A1G4SWD0</accession>
<dbReference type="STRING" id="260084.SAMN02927928_3048"/>
<dbReference type="Proteomes" id="UP000199150">
    <property type="component" value="Unassembled WGS sequence"/>
</dbReference>
<evidence type="ECO:0000256" key="1">
    <source>
        <dbReference type="SAM" id="MobiDB-lite"/>
    </source>
</evidence>
<proteinExistence type="predicted"/>
<protein>
    <submittedName>
        <fullName evidence="2">Uncharacterized protein</fullName>
    </submittedName>
</protein>
<gene>
    <name evidence="2" type="ORF">SAMN02927928_3048</name>
</gene>
<feature type="region of interest" description="Disordered" evidence="1">
    <location>
        <begin position="99"/>
        <end position="163"/>
    </location>
</feature>
<evidence type="ECO:0000313" key="3">
    <source>
        <dbReference type="Proteomes" id="UP000199150"/>
    </source>
</evidence>
<sequence length="282" mass="29301">MTVPALLVFNSFPSVLGRRLRRWTGAALFPIMSRLDSSSPYQRRAIAITGSALLHLGLVLLLLPSNTGLSASMGTVTGLGTVNGAGTAVTLVDLSELTPPKASEEAGQTATAEPSVATPEPTDISETQDEATPADQQVSRAEKPEAPVRQALQSDSNDLKDSTAEATAGAFGQNGQANLDLWNAIAPCWNRIADGATLPATLKISFDANGGLALPPEIERDPDAKITDQSLKSEAQALQALSECGAYPMAQGQQNVVVQFPTPGQMPASPTGKSGQMAAVVR</sequence>
<organism evidence="2 3">
    <name type="scientific">Asticcacaulis taihuensis</name>
    <dbReference type="NCBI Taxonomy" id="260084"/>
    <lineage>
        <taxon>Bacteria</taxon>
        <taxon>Pseudomonadati</taxon>
        <taxon>Pseudomonadota</taxon>
        <taxon>Alphaproteobacteria</taxon>
        <taxon>Caulobacterales</taxon>
        <taxon>Caulobacteraceae</taxon>
        <taxon>Asticcacaulis</taxon>
    </lineage>
</organism>
<dbReference type="EMBL" id="FMTS01000005">
    <property type="protein sequence ID" value="SCW73376.1"/>
    <property type="molecule type" value="Genomic_DNA"/>
</dbReference>
<name>A0A1G4SWD0_9CAUL</name>
<evidence type="ECO:0000313" key="2">
    <source>
        <dbReference type="EMBL" id="SCW73376.1"/>
    </source>
</evidence>
<keyword evidence="3" id="KW-1185">Reference proteome</keyword>
<reference evidence="3" key="1">
    <citation type="submission" date="2016-10" db="EMBL/GenBank/DDBJ databases">
        <authorList>
            <person name="Varghese N."/>
            <person name="Submissions S."/>
        </authorList>
    </citation>
    <scope>NUCLEOTIDE SEQUENCE [LARGE SCALE GENOMIC DNA]</scope>
    <source>
        <strain evidence="3">CGMCC 1.3431</strain>
    </source>
</reference>
<dbReference type="AlphaFoldDB" id="A0A1G4SWD0"/>